<dbReference type="Gene3D" id="1.10.510.10">
    <property type="entry name" value="Transferase(Phosphotransferase) domain 1"/>
    <property type="match status" value="1"/>
</dbReference>
<dbReference type="PANTHER" id="PTHR38248:SF2">
    <property type="entry name" value="FUNK1 11"/>
    <property type="match status" value="1"/>
</dbReference>
<name>A0A4S4K4Y3_9APHY</name>
<keyword evidence="4" id="KW-1185">Reference proteome</keyword>
<feature type="compositionally biased region" description="Polar residues" evidence="1">
    <location>
        <begin position="281"/>
        <end position="293"/>
    </location>
</feature>
<feature type="domain" description="Protein kinase" evidence="2">
    <location>
        <begin position="447"/>
        <end position="730"/>
    </location>
</feature>
<gene>
    <name evidence="3" type="ORF">EW026_g8257</name>
</gene>
<evidence type="ECO:0000259" key="2">
    <source>
        <dbReference type="PROSITE" id="PS50011"/>
    </source>
</evidence>
<feature type="compositionally biased region" description="Polar residues" evidence="1">
    <location>
        <begin position="301"/>
        <end position="310"/>
    </location>
</feature>
<dbReference type="AlphaFoldDB" id="A0A4S4K4Y3"/>
<feature type="compositionally biased region" description="Low complexity" evidence="1">
    <location>
        <begin position="239"/>
        <end position="255"/>
    </location>
</feature>
<dbReference type="GO" id="GO:0005524">
    <property type="term" value="F:ATP binding"/>
    <property type="evidence" value="ECO:0007669"/>
    <property type="project" value="InterPro"/>
</dbReference>
<dbReference type="InterPro" id="IPR040976">
    <property type="entry name" value="Pkinase_fungal"/>
</dbReference>
<evidence type="ECO:0000313" key="4">
    <source>
        <dbReference type="Proteomes" id="UP000309038"/>
    </source>
</evidence>
<accession>A0A4S4K4Y3</accession>
<organism evidence="3 4">
    <name type="scientific">Hermanssonia centrifuga</name>
    <dbReference type="NCBI Taxonomy" id="98765"/>
    <lineage>
        <taxon>Eukaryota</taxon>
        <taxon>Fungi</taxon>
        <taxon>Dikarya</taxon>
        <taxon>Basidiomycota</taxon>
        <taxon>Agaricomycotina</taxon>
        <taxon>Agaricomycetes</taxon>
        <taxon>Polyporales</taxon>
        <taxon>Meruliaceae</taxon>
        <taxon>Hermanssonia</taxon>
    </lineage>
</organism>
<feature type="region of interest" description="Disordered" evidence="1">
    <location>
        <begin position="807"/>
        <end position="829"/>
    </location>
</feature>
<comment type="caution">
    <text evidence="3">The sequence shown here is derived from an EMBL/GenBank/DDBJ whole genome shotgun (WGS) entry which is preliminary data.</text>
</comment>
<dbReference type="Pfam" id="PF17667">
    <property type="entry name" value="Pkinase_fungal"/>
    <property type="match status" value="1"/>
</dbReference>
<protein>
    <recommendedName>
        <fullName evidence="2">Protein kinase domain-containing protein</fullName>
    </recommendedName>
</protein>
<feature type="compositionally biased region" description="Acidic residues" evidence="1">
    <location>
        <begin position="808"/>
        <end position="829"/>
    </location>
</feature>
<dbReference type="Proteomes" id="UP000309038">
    <property type="component" value="Unassembled WGS sequence"/>
</dbReference>
<dbReference type="InterPro" id="IPR011009">
    <property type="entry name" value="Kinase-like_dom_sf"/>
</dbReference>
<evidence type="ECO:0000313" key="3">
    <source>
        <dbReference type="EMBL" id="THG92755.1"/>
    </source>
</evidence>
<dbReference type="EMBL" id="SGPJ01000953">
    <property type="protein sequence ID" value="THG92755.1"/>
    <property type="molecule type" value="Genomic_DNA"/>
</dbReference>
<dbReference type="PROSITE" id="PS50011">
    <property type="entry name" value="PROTEIN_KINASE_DOM"/>
    <property type="match status" value="1"/>
</dbReference>
<sequence>MPPVLETTKALLPGTPKELLFQPGLYRGVEGSYPIVNMSSTLTTTHTISCVHPYIKEDLKYSTQDIPYNRWLNAVFNLSPQKVDAWVAHIIRFKWFQDAIIQKALYRYSMAGDEHTLYDPFVCLAKRILELARATKLPELDDTFPIHDIELVSTYKKMVRTIPEHDGLGARRYPDLLLLRAAHAKKLLPQGKKATSGILWADILAFFEVKYSATDTADMPSIFKDTLENRGMKFPPTFKPTKSQQSPGPSTTTSSREAGSGRVHTDATHDSSSEESASEAGTLSRNEAQASRTATKRARSSKSSDTTLHGTRSKKSPSSKASVDGRVQAGGYALEVMSCSYGTRLFCLGNITKDDKMSMWYYDASGYIRTRETLSIFEDFEKVAAVLVAFASCTPSQFGAMPSIIKPPSSAPYPRSFPPASLQSHTLTMNHPETSENIHVTLEDPIFAQYVLVGRRTFLYGIRTSPPIQRKKLIIKFSYQICGRQAEQELVKKAHLAGVEHLPEIHLWEDLWQMSDGIRKLFYEDDKGLPFQDRKLRAIVYTRYSPLRELFSKSCEFLPLMVDQMLDCLHDLRYKANILHRDVSKNNIMYEMRDNKPHFILIDYDLAKEVIGLDAFRRSSIGTHRTGTLPFMAYELVEDMANYGLTGHTPVVHRLRYDFESLFWVALWCAVKMPPGADHSENKILKNIVKEWESGLLTMLASHKKSLCTSPYKIDLIQLPLSSEPLRPWFREWCAVMKKADLCLEQYKEALKKPSRRPPFDMETVDGLLIRDTIKEALARSNVVYNPEELVELQDEDEVEHIACNVPCDEESNDPYDEESNDSYDEESNDYQQAQRCCSLSWFLDWCWPEQANYPLDR</sequence>
<dbReference type="GO" id="GO:0004672">
    <property type="term" value="F:protein kinase activity"/>
    <property type="evidence" value="ECO:0007669"/>
    <property type="project" value="InterPro"/>
</dbReference>
<dbReference type="InterPro" id="IPR000719">
    <property type="entry name" value="Prot_kinase_dom"/>
</dbReference>
<feature type="compositionally biased region" description="Basic and acidic residues" evidence="1">
    <location>
        <begin position="263"/>
        <end position="272"/>
    </location>
</feature>
<dbReference type="SUPFAM" id="SSF56112">
    <property type="entry name" value="Protein kinase-like (PK-like)"/>
    <property type="match status" value="1"/>
</dbReference>
<proteinExistence type="predicted"/>
<evidence type="ECO:0000256" key="1">
    <source>
        <dbReference type="SAM" id="MobiDB-lite"/>
    </source>
</evidence>
<feature type="region of interest" description="Disordered" evidence="1">
    <location>
        <begin position="230"/>
        <end position="324"/>
    </location>
</feature>
<reference evidence="3 4" key="1">
    <citation type="submission" date="2019-02" db="EMBL/GenBank/DDBJ databases">
        <title>Genome sequencing of the rare red list fungi Phlebia centrifuga.</title>
        <authorList>
            <person name="Buettner E."/>
            <person name="Kellner H."/>
        </authorList>
    </citation>
    <scope>NUCLEOTIDE SEQUENCE [LARGE SCALE GENOMIC DNA]</scope>
    <source>
        <strain evidence="3 4">DSM 108282</strain>
    </source>
</reference>
<dbReference type="PANTHER" id="PTHR38248">
    <property type="entry name" value="FUNK1 6"/>
    <property type="match status" value="1"/>
</dbReference>